<dbReference type="OrthoDB" id="437318at2759"/>
<dbReference type="Proteomes" id="UP001152797">
    <property type="component" value="Unassembled WGS sequence"/>
</dbReference>
<feature type="region of interest" description="Disordered" evidence="1">
    <location>
        <begin position="390"/>
        <end position="470"/>
    </location>
</feature>
<evidence type="ECO:0000313" key="2">
    <source>
        <dbReference type="EMBL" id="CAI3980122.1"/>
    </source>
</evidence>
<protein>
    <submittedName>
        <fullName evidence="2">Uncharacterized protein</fullName>
    </submittedName>
</protein>
<organism evidence="2">
    <name type="scientific">Cladocopium goreaui</name>
    <dbReference type="NCBI Taxonomy" id="2562237"/>
    <lineage>
        <taxon>Eukaryota</taxon>
        <taxon>Sar</taxon>
        <taxon>Alveolata</taxon>
        <taxon>Dinophyceae</taxon>
        <taxon>Suessiales</taxon>
        <taxon>Symbiodiniaceae</taxon>
        <taxon>Cladocopium</taxon>
    </lineage>
</organism>
<reference evidence="2" key="1">
    <citation type="submission" date="2022-10" db="EMBL/GenBank/DDBJ databases">
        <authorList>
            <person name="Chen Y."/>
            <person name="Dougan E. K."/>
            <person name="Chan C."/>
            <person name="Rhodes N."/>
            <person name="Thang M."/>
        </authorList>
    </citation>
    <scope>NUCLEOTIDE SEQUENCE</scope>
</reference>
<reference evidence="3" key="2">
    <citation type="submission" date="2024-04" db="EMBL/GenBank/DDBJ databases">
        <authorList>
            <person name="Chen Y."/>
            <person name="Shah S."/>
            <person name="Dougan E. K."/>
            <person name="Thang M."/>
            <person name="Chan C."/>
        </authorList>
    </citation>
    <scope>NUCLEOTIDE SEQUENCE [LARGE SCALE GENOMIC DNA]</scope>
</reference>
<comment type="caution">
    <text evidence="2">The sequence shown here is derived from an EMBL/GenBank/DDBJ whole genome shotgun (WGS) entry which is preliminary data.</text>
</comment>
<evidence type="ECO:0000313" key="3">
    <source>
        <dbReference type="EMBL" id="CAL1133497.1"/>
    </source>
</evidence>
<sequence length="1028" mass="114241">MDLKSIAHHFIDRLSCGELEILEKIAVGLSSDESEGVRVGTTCSGIESGIMVTKALFAAINERFSRSNVRVYGAFAAEINPEKRQFIIDAHGEDVEHVFGDVSCFADETAYCYKTQAYVRIPKVFLKVSGTSCVNLSRERSDRADFADCYSEGKGESGHTYKFGYLKAIQTTGAQVTVYENVLDSSYALKDGDLQEHGHAFEFSKCCSSGFLLPQRRSRVWGSSCQDESPSEYGLQMRLSMLRMQGSMKFPLDSILEKDLSQVEPKSTTLISHITAVRKICAKRGLDVKQVTLDTAASASRGPEWSHGLLTCVRPSHNIYHLGLKRMILGKEMLLAHGIFPDSFRNRAAVEALLQNDSLCRDFAGNAFSTTVLMAKILCTIVTRHSHVSKQRRISTAGSGTLGSASASASSAFKEESQDSPTPPGPDSQVPEDGAAVVGDSSDPPDAEEPPDTTDVPKTSGKRGDNGKSKSLTIKKKLELLQILKELKESGEYKYPEKAVMVAKHGKDGYFQGAGSKNKWPAARAKYHWDTVAELAPKVAEKFCETPNWLRERLEIHGRKGNGTYKISGGIYDSVDAVLSEAVQAGMELNTCSVEEVLLDAIETYNKEVVAWREAREKADLAALNQLCDSGASEEEMARMTEEQLKARESWPSLCNVGKTPRALNQLALDFCTKYGYANYRQDKPQKHLPRDHPAIQRVTQFLWMTVAEGEVNPKLVGHWDQVWTCLFEPMKRCLWKTGEGRKDSLAAYPARQVVRKVIQERFGQNVQIPKFEKDKTWVANLADVSGYSCQNSVSRWRMPRTTTTVSWITGDMGFAYVTVPEGSVDPKEMKAMNEEFEGMLVIDSSSTDSHMWSGPTCIRFFENLTIELRKRRAAIGCQDVSEKALLFCDRCTSHLSKTYLDLRRQWASQQNVLLVGTDPTADVQVPGGWGLSSSPNDAWHGHFHQLRMAYMRAAMRLPLNPLHCNLVDFEISCAGIPSLTCPMRTSLCADAWALQNVAKLGSGKTLLWAWITRGYLEPQVAADWHFE</sequence>
<dbReference type="SUPFAM" id="SSF53335">
    <property type="entry name" value="S-adenosyl-L-methionine-dependent methyltransferases"/>
    <property type="match status" value="1"/>
</dbReference>
<dbReference type="InterPro" id="IPR029063">
    <property type="entry name" value="SAM-dependent_MTases_sf"/>
</dbReference>
<dbReference type="EMBL" id="CAMXCT010000538">
    <property type="protein sequence ID" value="CAI3980122.1"/>
    <property type="molecule type" value="Genomic_DNA"/>
</dbReference>
<evidence type="ECO:0000313" key="4">
    <source>
        <dbReference type="Proteomes" id="UP001152797"/>
    </source>
</evidence>
<proteinExistence type="predicted"/>
<evidence type="ECO:0000256" key="1">
    <source>
        <dbReference type="SAM" id="MobiDB-lite"/>
    </source>
</evidence>
<dbReference type="AlphaFoldDB" id="A0A9P1FN25"/>
<feature type="compositionally biased region" description="Low complexity" evidence="1">
    <location>
        <begin position="395"/>
        <end position="412"/>
    </location>
</feature>
<feature type="non-terminal residue" evidence="2">
    <location>
        <position position="1"/>
    </location>
</feature>
<dbReference type="EMBL" id="CAMXCT030000538">
    <property type="protein sequence ID" value="CAL4767434.1"/>
    <property type="molecule type" value="Genomic_DNA"/>
</dbReference>
<dbReference type="Gene3D" id="3.40.50.150">
    <property type="entry name" value="Vaccinia Virus protein VP39"/>
    <property type="match status" value="1"/>
</dbReference>
<name>A0A9P1FN25_9DINO</name>
<keyword evidence="4" id="KW-1185">Reference proteome</keyword>
<feature type="compositionally biased region" description="Acidic residues" evidence="1">
    <location>
        <begin position="443"/>
        <end position="452"/>
    </location>
</feature>
<dbReference type="EMBL" id="CAMXCT020000538">
    <property type="protein sequence ID" value="CAL1133497.1"/>
    <property type="molecule type" value="Genomic_DNA"/>
</dbReference>
<accession>A0A9P1FN25</accession>
<gene>
    <name evidence="2" type="ORF">C1SCF055_LOCUS8027</name>
</gene>